<accession>A0A381T5Q2</accession>
<protein>
    <recommendedName>
        <fullName evidence="1">Sulfatase-modifying factor enzyme-like domain-containing protein</fullName>
    </recommendedName>
</protein>
<dbReference type="GO" id="GO:0120147">
    <property type="term" value="F:formylglycine-generating oxidase activity"/>
    <property type="evidence" value="ECO:0007669"/>
    <property type="project" value="TreeGrafter"/>
</dbReference>
<dbReference type="EMBL" id="UINC01004010">
    <property type="protein sequence ID" value="SVA11069.1"/>
    <property type="molecule type" value="Genomic_DNA"/>
</dbReference>
<dbReference type="InterPro" id="IPR042095">
    <property type="entry name" value="SUMF_sf"/>
</dbReference>
<organism evidence="2">
    <name type="scientific">marine metagenome</name>
    <dbReference type="NCBI Taxonomy" id="408172"/>
    <lineage>
        <taxon>unclassified sequences</taxon>
        <taxon>metagenomes</taxon>
        <taxon>ecological metagenomes</taxon>
    </lineage>
</organism>
<reference evidence="2" key="1">
    <citation type="submission" date="2018-05" db="EMBL/GenBank/DDBJ databases">
        <authorList>
            <person name="Lanie J.A."/>
            <person name="Ng W.-L."/>
            <person name="Kazmierczak K.M."/>
            <person name="Andrzejewski T.M."/>
            <person name="Davidsen T.M."/>
            <person name="Wayne K.J."/>
            <person name="Tettelin H."/>
            <person name="Glass J.I."/>
            <person name="Rusch D."/>
            <person name="Podicherti R."/>
            <person name="Tsui H.-C.T."/>
            <person name="Winkler M.E."/>
        </authorList>
    </citation>
    <scope>NUCLEOTIDE SEQUENCE</scope>
</reference>
<evidence type="ECO:0000313" key="2">
    <source>
        <dbReference type="EMBL" id="SVA11069.1"/>
    </source>
</evidence>
<sequence>MLMEGCSKEPLNESILIERDRLMYEPNSDEPYSGEVFTNYSTGEKEYQGRYENGLLIEYSYINKDGSVKEPVNMETLIDSSGLLYGVSRQKPYTGDVFEIYKNGGRKYFGSIKGGRQDKLWTYLHSNGQKEKEGTFKDGIKDGKWTFLHSNGRKEKEGTFVDGKENGIWTFWYNNGQKKKVGNYKNGKSDGKWTYWYNNGREIIPIMPELVTIKGGTFRMGSNRGDLHEKPAHTVTVSDFNMSRTEVTFEQYDAFCDATGRERPDDEGSRRDRSVNVTWHDAVAFCEWMSHQTGKKVRLPTEAEWEYAARGGNKSQGYTYSGSNNLDAVGWYYDNSSYDPPRPVGQKQPNELGLYDMSGNVWEWCADWYDKNYYSRSPQADPKGPDSGTYRILRGGGRYSLDEICRSANRWYSLDTRNQNVGFRCAQNTK</sequence>
<dbReference type="AlphaFoldDB" id="A0A381T5Q2"/>
<gene>
    <name evidence="2" type="ORF">METZ01_LOCUS63923</name>
</gene>
<dbReference type="Gene3D" id="3.90.930.1">
    <property type="match status" value="1"/>
</dbReference>
<dbReference type="PANTHER" id="PTHR23150">
    <property type="entry name" value="SULFATASE MODIFYING FACTOR 1, 2"/>
    <property type="match status" value="1"/>
</dbReference>
<dbReference type="PANTHER" id="PTHR23150:SF19">
    <property type="entry name" value="FORMYLGLYCINE-GENERATING ENZYME"/>
    <property type="match status" value="1"/>
</dbReference>
<dbReference type="Pfam" id="PF03781">
    <property type="entry name" value="FGE-sulfatase"/>
    <property type="match status" value="1"/>
</dbReference>
<dbReference type="InterPro" id="IPR016187">
    <property type="entry name" value="CTDL_fold"/>
</dbReference>
<name>A0A381T5Q2_9ZZZZ</name>
<dbReference type="InterPro" id="IPR051043">
    <property type="entry name" value="Sulfatase_Mod_Factor_Kinase"/>
</dbReference>
<feature type="domain" description="Sulfatase-modifying factor enzyme-like" evidence="1">
    <location>
        <begin position="208"/>
        <end position="426"/>
    </location>
</feature>
<dbReference type="SUPFAM" id="SSF56436">
    <property type="entry name" value="C-type lectin-like"/>
    <property type="match status" value="1"/>
</dbReference>
<evidence type="ECO:0000259" key="1">
    <source>
        <dbReference type="Pfam" id="PF03781"/>
    </source>
</evidence>
<dbReference type="Gene3D" id="3.90.1580.10">
    <property type="entry name" value="paralog of FGE (formylglycine-generating enzyme)"/>
    <property type="match status" value="1"/>
</dbReference>
<dbReference type="InterPro" id="IPR005532">
    <property type="entry name" value="SUMF_dom"/>
</dbReference>
<proteinExistence type="predicted"/>
<dbReference type="SUPFAM" id="SSF82185">
    <property type="entry name" value="Histone H3 K4-specific methyltransferase SET7/9 N-terminal domain"/>
    <property type="match status" value="1"/>
</dbReference>